<evidence type="ECO:0008006" key="4">
    <source>
        <dbReference type="Google" id="ProtNLM"/>
    </source>
</evidence>
<feature type="transmembrane region" description="Helical" evidence="1">
    <location>
        <begin position="141"/>
        <end position="168"/>
    </location>
</feature>
<keyword evidence="1" id="KW-1133">Transmembrane helix</keyword>
<dbReference type="AlphaFoldDB" id="A0A917KA59"/>
<comment type="caution">
    <text evidence="2">The sequence shown here is derived from an EMBL/GenBank/DDBJ whole genome shotgun (WGS) entry which is preliminary data.</text>
</comment>
<feature type="transmembrane region" description="Helical" evidence="1">
    <location>
        <begin position="105"/>
        <end position="129"/>
    </location>
</feature>
<protein>
    <recommendedName>
        <fullName evidence="4">Membrane protein YesL</fullName>
    </recommendedName>
</protein>
<evidence type="ECO:0000313" key="3">
    <source>
        <dbReference type="Proteomes" id="UP000637695"/>
    </source>
</evidence>
<reference evidence="2" key="2">
    <citation type="submission" date="2020-09" db="EMBL/GenBank/DDBJ databases">
        <authorList>
            <person name="Sun Q."/>
            <person name="Ohkuma M."/>
        </authorList>
    </citation>
    <scope>NUCLEOTIDE SEQUENCE</scope>
    <source>
        <strain evidence="2">JCM 18487</strain>
    </source>
</reference>
<sequence length="224" mass="25195">MEMQGFMGRLYDIMDWFTRLLWLQVLWMAFSLLGLVVFGLAPATAGMFAVARKWVQGQTDVGVFRTFWSSYRREFIPANLLLYLMAAIGGVLAVDLWFFRHHQGLWYAVMNLAVLCVLLAYCVVLVYLFPAFVHYQTRLLGYLRIAFALGMVQPLRTILLLVALFVMVTMVRGLIPAFSISTWAVIIMWVAYGAMRKVEARAVGSPEAAGAPVDREHGGAQDGT</sequence>
<dbReference type="Pfam" id="PF04854">
    <property type="entry name" value="DUF624"/>
    <property type="match status" value="1"/>
</dbReference>
<evidence type="ECO:0000256" key="1">
    <source>
        <dbReference type="SAM" id="Phobius"/>
    </source>
</evidence>
<dbReference type="InterPro" id="IPR006938">
    <property type="entry name" value="DUF624"/>
</dbReference>
<gene>
    <name evidence="2" type="primary">yteU</name>
    <name evidence="2" type="ORF">GCM10010885_10980</name>
</gene>
<dbReference type="Proteomes" id="UP000637695">
    <property type="component" value="Unassembled WGS sequence"/>
</dbReference>
<dbReference type="EMBL" id="BMOY01000013">
    <property type="protein sequence ID" value="GGJ03502.1"/>
    <property type="molecule type" value="Genomic_DNA"/>
</dbReference>
<name>A0A917KA59_9BACL</name>
<feature type="transmembrane region" description="Helical" evidence="1">
    <location>
        <begin position="174"/>
        <end position="192"/>
    </location>
</feature>
<keyword evidence="3" id="KW-1185">Reference proteome</keyword>
<proteinExistence type="predicted"/>
<feature type="transmembrane region" description="Helical" evidence="1">
    <location>
        <begin position="20"/>
        <end position="43"/>
    </location>
</feature>
<keyword evidence="1" id="KW-0812">Transmembrane</keyword>
<reference evidence="2" key="1">
    <citation type="journal article" date="2014" name="Int. J. Syst. Evol. Microbiol.">
        <title>Complete genome sequence of Corynebacterium casei LMG S-19264T (=DSM 44701T), isolated from a smear-ripened cheese.</title>
        <authorList>
            <consortium name="US DOE Joint Genome Institute (JGI-PGF)"/>
            <person name="Walter F."/>
            <person name="Albersmeier A."/>
            <person name="Kalinowski J."/>
            <person name="Ruckert C."/>
        </authorList>
    </citation>
    <scope>NUCLEOTIDE SEQUENCE</scope>
    <source>
        <strain evidence="2">JCM 18487</strain>
    </source>
</reference>
<evidence type="ECO:0000313" key="2">
    <source>
        <dbReference type="EMBL" id="GGJ03502.1"/>
    </source>
</evidence>
<accession>A0A917KA59</accession>
<organism evidence="2 3">
    <name type="scientific">Alicyclobacillus cellulosilyticus</name>
    <dbReference type="NCBI Taxonomy" id="1003997"/>
    <lineage>
        <taxon>Bacteria</taxon>
        <taxon>Bacillati</taxon>
        <taxon>Bacillota</taxon>
        <taxon>Bacilli</taxon>
        <taxon>Bacillales</taxon>
        <taxon>Alicyclobacillaceae</taxon>
        <taxon>Alicyclobacillus</taxon>
    </lineage>
</organism>
<feature type="transmembrane region" description="Helical" evidence="1">
    <location>
        <begin position="80"/>
        <end position="99"/>
    </location>
</feature>
<keyword evidence="1" id="KW-0472">Membrane</keyword>